<dbReference type="PROSITE" id="PS50097">
    <property type="entry name" value="BTB"/>
    <property type="match status" value="1"/>
</dbReference>
<evidence type="ECO:0000259" key="1">
    <source>
        <dbReference type="PROSITE" id="PS50097"/>
    </source>
</evidence>
<dbReference type="AlphaFoldDB" id="A0A165FX96"/>
<evidence type="ECO:0000313" key="3">
    <source>
        <dbReference type="Proteomes" id="UP000077266"/>
    </source>
</evidence>
<sequence length="254" mass="28621">MATALSSSADCQKDSTYFIADGNVVLRVETTLFNVHRSCLIQASTVFADMLSLPQGEQRVEGQDVAHPVVLAGDTADEFRSLCWAIYTRPDQLNTYLKDMASALCKLAEFRGSDDVVNALFRVHLCDIEGFDSWAEPFIKRLADSSQPPMLIRMMRAAVTAKWKTLEYHTLYRLVSDGPNSWIGSAADLTHDETFRLLRGYFNMNEFVYKLPTIDLPFEHQISMAQAGGRSQTIPRRTAKYASSPLYSSWRTQL</sequence>
<dbReference type="InterPro" id="IPR011333">
    <property type="entry name" value="SKP1/BTB/POZ_sf"/>
</dbReference>
<gene>
    <name evidence="2" type="ORF">EXIGLDRAFT_751059</name>
</gene>
<dbReference type="InParanoid" id="A0A165FX96"/>
<dbReference type="Gene3D" id="3.30.710.10">
    <property type="entry name" value="Potassium Channel Kv1.1, Chain A"/>
    <property type="match status" value="1"/>
</dbReference>
<name>A0A165FX96_EXIGL</name>
<keyword evidence="3" id="KW-1185">Reference proteome</keyword>
<dbReference type="CDD" id="cd18186">
    <property type="entry name" value="BTB_POZ_ZBTB_KLHL-like"/>
    <property type="match status" value="1"/>
</dbReference>
<feature type="domain" description="BTB" evidence="1">
    <location>
        <begin position="22"/>
        <end position="95"/>
    </location>
</feature>
<dbReference type="EMBL" id="KV426067">
    <property type="protein sequence ID" value="KZV89667.1"/>
    <property type="molecule type" value="Genomic_DNA"/>
</dbReference>
<proteinExistence type="predicted"/>
<protein>
    <recommendedName>
        <fullName evidence="1">BTB domain-containing protein</fullName>
    </recommendedName>
</protein>
<dbReference type="OrthoDB" id="3157337at2759"/>
<organism evidence="2 3">
    <name type="scientific">Exidia glandulosa HHB12029</name>
    <dbReference type="NCBI Taxonomy" id="1314781"/>
    <lineage>
        <taxon>Eukaryota</taxon>
        <taxon>Fungi</taxon>
        <taxon>Dikarya</taxon>
        <taxon>Basidiomycota</taxon>
        <taxon>Agaricomycotina</taxon>
        <taxon>Agaricomycetes</taxon>
        <taxon>Auriculariales</taxon>
        <taxon>Exidiaceae</taxon>
        <taxon>Exidia</taxon>
    </lineage>
</organism>
<dbReference type="Proteomes" id="UP000077266">
    <property type="component" value="Unassembled WGS sequence"/>
</dbReference>
<accession>A0A165FX96</accession>
<evidence type="ECO:0000313" key="2">
    <source>
        <dbReference type="EMBL" id="KZV89667.1"/>
    </source>
</evidence>
<dbReference type="SUPFAM" id="SSF54695">
    <property type="entry name" value="POZ domain"/>
    <property type="match status" value="1"/>
</dbReference>
<reference evidence="2 3" key="1">
    <citation type="journal article" date="2016" name="Mol. Biol. Evol.">
        <title>Comparative Genomics of Early-Diverging Mushroom-Forming Fungi Provides Insights into the Origins of Lignocellulose Decay Capabilities.</title>
        <authorList>
            <person name="Nagy L.G."/>
            <person name="Riley R."/>
            <person name="Tritt A."/>
            <person name="Adam C."/>
            <person name="Daum C."/>
            <person name="Floudas D."/>
            <person name="Sun H."/>
            <person name="Yadav J.S."/>
            <person name="Pangilinan J."/>
            <person name="Larsson K.H."/>
            <person name="Matsuura K."/>
            <person name="Barry K."/>
            <person name="Labutti K."/>
            <person name="Kuo R."/>
            <person name="Ohm R.A."/>
            <person name="Bhattacharya S.S."/>
            <person name="Shirouzu T."/>
            <person name="Yoshinaga Y."/>
            <person name="Martin F.M."/>
            <person name="Grigoriev I.V."/>
            <person name="Hibbett D.S."/>
        </authorList>
    </citation>
    <scope>NUCLEOTIDE SEQUENCE [LARGE SCALE GENOMIC DNA]</scope>
    <source>
        <strain evidence="2 3">HHB12029</strain>
    </source>
</reference>
<dbReference type="InterPro" id="IPR000210">
    <property type="entry name" value="BTB/POZ_dom"/>
</dbReference>